<dbReference type="InterPro" id="IPR035906">
    <property type="entry name" value="MetI-like_sf"/>
</dbReference>
<feature type="region of interest" description="Disordered" evidence="8">
    <location>
        <begin position="1"/>
        <end position="21"/>
    </location>
</feature>
<evidence type="ECO:0000259" key="9">
    <source>
        <dbReference type="PROSITE" id="PS50928"/>
    </source>
</evidence>
<feature type="domain" description="ABC transmembrane type-1" evidence="9">
    <location>
        <begin position="95"/>
        <end position="275"/>
    </location>
</feature>
<dbReference type="RefSeq" id="WP_200115034.1">
    <property type="nucleotide sequence ID" value="NZ_JAEHOH010000009.1"/>
</dbReference>
<dbReference type="EMBL" id="JAEHOH010000009">
    <property type="protein sequence ID" value="MBK0418891.1"/>
    <property type="molecule type" value="Genomic_DNA"/>
</dbReference>
<protein>
    <submittedName>
        <fullName evidence="10">ABC transporter permease</fullName>
    </submittedName>
</protein>
<comment type="similarity">
    <text evidence="7">Belongs to the binding-protein-dependent transport system permease family.</text>
</comment>
<evidence type="ECO:0000313" key="10">
    <source>
        <dbReference type="EMBL" id="MBK0418891.1"/>
    </source>
</evidence>
<evidence type="ECO:0000313" key="11">
    <source>
        <dbReference type="Proteomes" id="UP000608530"/>
    </source>
</evidence>
<keyword evidence="2 7" id="KW-0813">Transport</keyword>
<dbReference type="CDD" id="cd06261">
    <property type="entry name" value="TM_PBP2"/>
    <property type="match status" value="1"/>
</dbReference>
<gene>
    <name evidence="10" type="ORF">JD276_07575</name>
</gene>
<dbReference type="PANTHER" id="PTHR30151:SF25">
    <property type="entry name" value="TAURINE TRANSPORT SYSTEM PERMEASE PROTEIN TAUC"/>
    <property type="match status" value="1"/>
</dbReference>
<feature type="transmembrane region" description="Helical" evidence="7">
    <location>
        <begin position="253"/>
        <end position="274"/>
    </location>
</feature>
<dbReference type="SUPFAM" id="SSF161098">
    <property type="entry name" value="MetI-like"/>
    <property type="match status" value="1"/>
</dbReference>
<organism evidence="10 11">
    <name type="scientific">Leucobacter chromiisoli</name>
    <dbReference type="NCBI Taxonomy" id="2796471"/>
    <lineage>
        <taxon>Bacteria</taxon>
        <taxon>Bacillati</taxon>
        <taxon>Actinomycetota</taxon>
        <taxon>Actinomycetes</taxon>
        <taxon>Micrococcales</taxon>
        <taxon>Microbacteriaceae</taxon>
        <taxon>Leucobacter</taxon>
    </lineage>
</organism>
<feature type="transmembrane region" description="Helical" evidence="7">
    <location>
        <begin position="35"/>
        <end position="56"/>
    </location>
</feature>
<keyword evidence="11" id="KW-1185">Reference proteome</keyword>
<evidence type="ECO:0000256" key="6">
    <source>
        <dbReference type="ARBA" id="ARBA00023136"/>
    </source>
</evidence>
<comment type="caution">
    <text evidence="10">The sequence shown here is derived from an EMBL/GenBank/DDBJ whole genome shotgun (WGS) entry which is preliminary data.</text>
</comment>
<dbReference type="PROSITE" id="PS50928">
    <property type="entry name" value="ABC_TM1"/>
    <property type="match status" value="1"/>
</dbReference>
<evidence type="ECO:0000256" key="4">
    <source>
        <dbReference type="ARBA" id="ARBA00022692"/>
    </source>
</evidence>
<evidence type="ECO:0000256" key="5">
    <source>
        <dbReference type="ARBA" id="ARBA00022989"/>
    </source>
</evidence>
<dbReference type="GO" id="GO:0005886">
    <property type="term" value="C:plasma membrane"/>
    <property type="evidence" value="ECO:0007669"/>
    <property type="project" value="UniProtKB-SubCell"/>
</dbReference>
<accession>A0A934Q867</accession>
<dbReference type="AlphaFoldDB" id="A0A934Q867"/>
<dbReference type="Pfam" id="PF00528">
    <property type="entry name" value="BPD_transp_1"/>
    <property type="match status" value="1"/>
</dbReference>
<comment type="subcellular location">
    <subcellularLocation>
        <location evidence="1 7">Cell membrane</location>
        <topology evidence="1 7">Multi-pass membrane protein</topology>
    </subcellularLocation>
</comment>
<feature type="transmembrane region" description="Helical" evidence="7">
    <location>
        <begin position="218"/>
        <end position="241"/>
    </location>
</feature>
<proteinExistence type="inferred from homology"/>
<evidence type="ECO:0000256" key="8">
    <source>
        <dbReference type="SAM" id="MobiDB-lite"/>
    </source>
</evidence>
<dbReference type="Gene3D" id="1.10.3720.10">
    <property type="entry name" value="MetI-like"/>
    <property type="match status" value="1"/>
</dbReference>
<feature type="transmembrane region" description="Helical" evidence="7">
    <location>
        <begin position="155"/>
        <end position="173"/>
    </location>
</feature>
<feature type="transmembrane region" description="Helical" evidence="7">
    <location>
        <begin position="98"/>
        <end position="118"/>
    </location>
</feature>
<keyword evidence="4 7" id="KW-0812">Transmembrane</keyword>
<dbReference type="Proteomes" id="UP000608530">
    <property type="component" value="Unassembled WGS sequence"/>
</dbReference>
<dbReference type="GO" id="GO:0010438">
    <property type="term" value="P:cellular response to sulfur starvation"/>
    <property type="evidence" value="ECO:0007669"/>
    <property type="project" value="TreeGrafter"/>
</dbReference>
<reference evidence="10" key="1">
    <citation type="submission" date="2020-12" db="EMBL/GenBank/DDBJ databases">
        <title>Leucobacter sp. CAS1, isolated from Chromium sludge.</title>
        <authorList>
            <person name="Xu Z."/>
        </authorList>
    </citation>
    <scope>NUCLEOTIDE SEQUENCE</scope>
    <source>
        <strain evidence="10">CSA1</strain>
    </source>
</reference>
<sequence length="290" mass="31592">MTAVQETAPPAESRAQKKAAAPKQSSARKAWWGRFALRWVVLIALLVVWQVLTTVFTSPFFPQPSRILVRFAELWLPGDGEFITRSMGADVLPSLGRMLLGFGVSVVIAVVLGVAIGLSRAFADYVDPIIQFLRAVPPPALIPVFLVLFGTGEQMRILLIAFGTAWPILLNTIEGVRGIEPLKYETARVFRIGFVDRLTRIVLPGAAPKILAGVRTSLALGLILMVISEMVASSSGIGFSILQAQRGFAFLDMWAGIVLLGVLGFILNIILTVIERRLLAWQRSSGRETA</sequence>
<evidence type="ECO:0000256" key="3">
    <source>
        <dbReference type="ARBA" id="ARBA00022475"/>
    </source>
</evidence>
<evidence type="ECO:0000256" key="2">
    <source>
        <dbReference type="ARBA" id="ARBA00022448"/>
    </source>
</evidence>
<name>A0A934Q867_9MICO</name>
<keyword evidence="6 7" id="KW-0472">Membrane</keyword>
<evidence type="ECO:0000256" key="1">
    <source>
        <dbReference type="ARBA" id="ARBA00004651"/>
    </source>
</evidence>
<dbReference type="PANTHER" id="PTHR30151">
    <property type="entry name" value="ALKANE SULFONATE ABC TRANSPORTER-RELATED, MEMBRANE SUBUNIT"/>
    <property type="match status" value="1"/>
</dbReference>
<feature type="transmembrane region" description="Helical" evidence="7">
    <location>
        <begin position="130"/>
        <end position="149"/>
    </location>
</feature>
<dbReference type="GO" id="GO:0055085">
    <property type="term" value="P:transmembrane transport"/>
    <property type="evidence" value="ECO:0007669"/>
    <property type="project" value="InterPro"/>
</dbReference>
<keyword evidence="5 7" id="KW-1133">Transmembrane helix</keyword>
<dbReference type="InterPro" id="IPR000515">
    <property type="entry name" value="MetI-like"/>
</dbReference>
<evidence type="ECO:0000256" key="7">
    <source>
        <dbReference type="RuleBase" id="RU363032"/>
    </source>
</evidence>
<keyword evidence="3" id="KW-1003">Cell membrane</keyword>